<dbReference type="AlphaFoldDB" id="A0A165NZD9"/>
<dbReference type="Proteomes" id="UP000077266">
    <property type="component" value="Unassembled WGS sequence"/>
</dbReference>
<dbReference type="OrthoDB" id="3365698at2759"/>
<dbReference type="STRING" id="1314781.A0A165NZD9"/>
<sequence length="530" mass="58317">MSAHESGANLPASAADTVVVLERLAVQQEKIDAATRVLPNATPKLQHADRDLAETARPQASKSGYSHVQVAHSKATAGVTKAQNLLDETVNEIAVPRDAPLPPLRRTPPEVLGVIFEFCVYQDLDPRPDFGPRSNSPERSQPFILAGVCKFWRIAALMHPRVWAYIDLDFHSIDHDAPARWHQYLSNLLARSGASPLHIRCQWLQCRNTDRPFVHALLPHLHRCATLVLSISGTESGFHSAAPIINAYLPALRTLRLYATDFLYSSLTDVKGRLPLLTHVWLLCCSSRDVSFLLEAAPVITSLHLDRLDVSPHIQARSPPLVYSSLKSLTIRDCETDPVACLTDNIHFTALDALAAPGGSLGGYSRTVSIQLVTRTTISLTQLSLSCGDISKNTASVLRTALLRCRSLQRIKILTRFDRDGTSLQRFCDLFGRPADDGSWLCPSLTVIDISTCTFLIDSACGVQSLCELVRNRTSAAVDDTTAPTTYSAPVMLASVHLPSHDPFSDLVRSHVRAQSSHSLLRIFHYVKNR</sequence>
<organism evidence="1 2">
    <name type="scientific">Exidia glandulosa HHB12029</name>
    <dbReference type="NCBI Taxonomy" id="1314781"/>
    <lineage>
        <taxon>Eukaryota</taxon>
        <taxon>Fungi</taxon>
        <taxon>Dikarya</taxon>
        <taxon>Basidiomycota</taxon>
        <taxon>Agaricomycotina</taxon>
        <taxon>Agaricomycetes</taxon>
        <taxon>Auriculariales</taxon>
        <taxon>Exidiaceae</taxon>
        <taxon>Exidia</taxon>
    </lineage>
</organism>
<reference evidence="1 2" key="1">
    <citation type="journal article" date="2016" name="Mol. Biol. Evol.">
        <title>Comparative Genomics of Early-Diverging Mushroom-Forming Fungi Provides Insights into the Origins of Lignocellulose Decay Capabilities.</title>
        <authorList>
            <person name="Nagy L.G."/>
            <person name="Riley R."/>
            <person name="Tritt A."/>
            <person name="Adam C."/>
            <person name="Daum C."/>
            <person name="Floudas D."/>
            <person name="Sun H."/>
            <person name="Yadav J.S."/>
            <person name="Pangilinan J."/>
            <person name="Larsson K.H."/>
            <person name="Matsuura K."/>
            <person name="Barry K."/>
            <person name="Labutti K."/>
            <person name="Kuo R."/>
            <person name="Ohm R.A."/>
            <person name="Bhattacharya S.S."/>
            <person name="Shirouzu T."/>
            <person name="Yoshinaga Y."/>
            <person name="Martin F.M."/>
            <person name="Grigoriev I.V."/>
            <person name="Hibbett D.S."/>
        </authorList>
    </citation>
    <scope>NUCLEOTIDE SEQUENCE [LARGE SCALE GENOMIC DNA]</scope>
    <source>
        <strain evidence="1 2">HHB12029</strain>
    </source>
</reference>
<evidence type="ECO:0008006" key="3">
    <source>
        <dbReference type="Google" id="ProtNLM"/>
    </source>
</evidence>
<evidence type="ECO:0000313" key="1">
    <source>
        <dbReference type="EMBL" id="KZW01432.1"/>
    </source>
</evidence>
<gene>
    <name evidence="1" type="ORF">EXIGLDRAFT_718530</name>
</gene>
<dbReference type="Gene3D" id="3.80.10.10">
    <property type="entry name" value="Ribonuclease Inhibitor"/>
    <property type="match status" value="1"/>
</dbReference>
<evidence type="ECO:0000313" key="2">
    <source>
        <dbReference type="Proteomes" id="UP000077266"/>
    </source>
</evidence>
<dbReference type="SUPFAM" id="SSF52047">
    <property type="entry name" value="RNI-like"/>
    <property type="match status" value="1"/>
</dbReference>
<name>A0A165NZD9_EXIGL</name>
<dbReference type="InterPro" id="IPR032675">
    <property type="entry name" value="LRR_dom_sf"/>
</dbReference>
<keyword evidence="2" id="KW-1185">Reference proteome</keyword>
<proteinExistence type="predicted"/>
<protein>
    <recommendedName>
        <fullName evidence="3">F-box domain-containing protein</fullName>
    </recommendedName>
</protein>
<dbReference type="EMBL" id="KV425894">
    <property type="protein sequence ID" value="KZW01432.1"/>
    <property type="molecule type" value="Genomic_DNA"/>
</dbReference>
<accession>A0A165NZD9</accession>
<dbReference type="InParanoid" id="A0A165NZD9"/>